<reference evidence="1 2" key="1">
    <citation type="journal article" date="2018" name="Sci. Rep.">
        <title>Genomic signatures of local adaptation to the degree of environmental predictability in rotifers.</title>
        <authorList>
            <person name="Franch-Gras L."/>
            <person name="Hahn C."/>
            <person name="Garcia-Roger E.M."/>
            <person name="Carmona M.J."/>
            <person name="Serra M."/>
            <person name="Gomez A."/>
        </authorList>
    </citation>
    <scope>NUCLEOTIDE SEQUENCE [LARGE SCALE GENOMIC DNA]</scope>
    <source>
        <strain evidence="1">HYR1</strain>
    </source>
</reference>
<dbReference type="Proteomes" id="UP000276133">
    <property type="component" value="Unassembled WGS sequence"/>
</dbReference>
<organism evidence="1 2">
    <name type="scientific">Brachionus plicatilis</name>
    <name type="common">Marine rotifer</name>
    <name type="synonym">Brachionus muelleri</name>
    <dbReference type="NCBI Taxonomy" id="10195"/>
    <lineage>
        <taxon>Eukaryota</taxon>
        <taxon>Metazoa</taxon>
        <taxon>Spiralia</taxon>
        <taxon>Gnathifera</taxon>
        <taxon>Rotifera</taxon>
        <taxon>Eurotatoria</taxon>
        <taxon>Monogononta</taxon>
        <taxon>Pseudotrocha</taxon>
        <taxon>Ploima</taxon>
        <taxon>Brachionidae</taxon>
        <taxon>Brachionus</taxon>
    </lineage>
</organism>
<dbReference type="AlphaFoldDB" id="A0A3M7PPK3"/>
<dbReference type="EMBL" id="REGN01009525">
    <property type="protein sequence ID" value="RNA00980.1"/>
    <property type="molecule type" value="Genomic_DNA"/>
</dbReference>
<evidence type="ECO:0000313" key="2">
    <source>
        <dbReference type="Proteomes" id="UP000276133"/>
    </source>
</evidence>
<protein>
    <recommendedName>
        <fullName evidence="3">RNA-directed DNA polymerase from mobile element jockey-like</fullName>
    </recommendedName>
</protein>
<keyword evidence="2" id="KW-1185">Reference proteome</keyword>
<proteinExistence type="predicted"/>
<evidence type="ECO:0000313" key="1">
    <source>
        <dbReference type="EMBL" id="RNA00980.1"/>
    </source>
</evidence>
<name>A0A3M7PPK3_BRAPC</name>
<gene>
    <name evidence="1" type="ORF">BpHYR1_025204</name>
</gene>
<accession>A0A3M7PPK3</accession>
<evidence type="ECO:0008006" key="3">
    <source>
        <dbReference type="Google" id="ProtNLM"/>
    </source>
</evidence>
<sequence length="100" mass="11514">MQNTFSLISNKIEKCASSQLINSVSSVWSITGIGVVDLIVNFNAYFVGRLTLIFEISHFYKTIFGKKKEIKFNPDKTQLIILDNKKQRNEVIDIKMNQKK</sequence>
<comment type="caution">
    <text evidence="1">The sequence shown here is derived from an EMBL/GenBank/DDBJ whole genome shotgun (WGS) entry which is preliminary data.</text>
</comment>